<dbReference type="EMBL" id="CP025013">
    <property type="protein sequence ID" value="AUW45895.1"/>
    <property type="molecule type" value="Genomic_DNA"/>
</dbReference>
<dbReference type="Gene3D" id="3.40.190.10">
    <property type="entry name" value="Periplasmic binding protein-like II"/>
    <property type="match status" value="2"/>
</dbReference>
<accession>A0A2K9ZCB8</accession>
<gene>
    <name evidence="5" type="ORF">CUJ84_pRLN1000434</name>
</gene>
<feature type="signal peptide" evidence="4">
    <location>
        <begin position="1"/>
        <end position="23"/>
    </location>
</feature>
<dbReference type="GO" id="GO:0042597">
    <property type="term" value="C:periplasmic space"/>
    <property type="evidence" value="ECO:0007669"/>
    <property type="project" value="UniProtKB-SubCell"/>
</dbReference>
<sequence>MRNFLRILPLAALLAGAASSAQAQVELNFWDQVWGPGSYSQRAQQLVDDFNKSQDDIHVTYRSVPWANWYETYVTAIASGSAPDISTGAGFQAVQFYSMDAIYPVDDLVKEMEADGSAKDFAPGTLEAMKYDGHYVALPWAIDLRALFYRKDVLEAAGQKVPTNWDEFLAVSKAVTKDGIYGVVSSGDATGMHWILSAMINNGGGLFDADKKPNLTGEKSLAALNFLSSFATEKVLNPASAGYTNDDALGSFNAGKAAFYLSSPSTADQAGKEKDKVGVAPPLTSTSGEKGTIGWINNIMVYKQTEHPEETLKFLRWWSENQKVLWTEGKAGGIPARVSFQQDPYFTENDQVSFVIKNYLPIVKPMSATAGGTFPQLNEIDGDGFMMSLVQKLWQGQPAGEVVTPAQDHLQEIMEQ</sequence>
<comment type="similarity">
    <text evidence="2">Belongs to the bacterial solute-binding protein 1 family.</text>
</comment>
<protein>
    <submittedName>
        <fullName evidence="5">ABC transporter substrate-binding protein</fullName>
    </submittedName>
</protein>
<name>A0A2K9ZCB8_RHILE</name>
<dbReference type="Proteomes" id="UP000238523">
    <property type="component" value="Plasmid pRLN1"/>
</dbReference>
<evidence type="ECO:0000256" key="2">
    <source>
        <dbReference type="ARBA" id="ARBA00008520"/>
    </source>
</evidence>
<dbReference type="InterPro" id="IPR006059">
    <property type="entry name" value="SBP"/>
</dbReference>
<keyword evidence="5" id="KW-0614">Plasmid</keyword>
<keyword evidence="4" id="KW-0732">Signal</keyword>
<reference evidence="5 6" key="1">
    <citation type="submission" date="2017-11" db="EMBL/GenBank/DDBJ databases">
        <title>Complete genome of Rhizobium leguminosarum Norway, an ineffective micro-symbiont.</title>
        <authorList>
            <person name="Hoffrichter A."/>
            <person name="Liang J."/>
            <person name="Brachmann A."/>
            <person name="Marin M."/>
        </authorList>
    </citation>
    <scope>NUCLEOTIDE SEQUENCE [LARGE SCALE GENOMIC DNA]</scope>
    <source>
        <strain evidence="5 6">Norway</strain>
        <plasmid evidence="6">Plasmid prln1</plasmid>
    </source>
</reference>
<dbReference type="PANTHER" id="PTHR43649:SF30">
    <property type="entry name" value="ABC TRANSPORTER SUBSTRATE-BINDING PROTEIN"/>
    <property type="match status" value="1"/>
</dbReference>
<dbReference type="InterPro" id="IPR050490">
    <property type="entry name" value="Bact_solute-bd_prot1"/>
</dbReference>
<evidence type="ECO:0000313" key="6">
    <source>
        <dbReference type="Proteomes" id="UP000238523"/>
    </source>
</evidence>
<evidence type="ECO:0000256" key="4">
    <source>
        <dbReference type="SAM" id="SignalP"/>
    </source>
</evidence>
<feature type="chain" id="PRO_5014610238" evidence="4">
    <location>
        <begin position="24"/>
        <end position="416"/>
    </location>
</feature>
<organism evidence="5 6">
    <name type="scientific">Rhizobium leguminosarum</name>
    <dbReference type="NCBI Taxonomy" id="384"/>
    <lineage>
        <taxon>Bacteria</taxon>
        <taxon>Pseudomonadati</taxon>
        <taxon>Pseudomonadota</taxon>
        <taxon>Alphaproteobacteria</taxon>
        <taxon>Hyphomicrobiales</taxon>
        <taxon>Rhizobiaceae</taxon>
        <taxon>Rhizobium/Agrobacterium group</taxon>
        <taxon>Rhizobium</taxon>
    </lineage>
</organism>
<proteinExistence type="inferred from homology"/>
<dbReference type="CDD" id="cd13585">
    <property type="entry name" value="PBP2_TMBP_like"/>
    <property type="match status" value="1"/>
</dbReference>
<evidence type="ECO:0000256" key="1">
    <source>
        <dbReference type="ARBA" id="ARBA00004418"/>
    </source>
</evidence>
<comment type="subcellular location">
    <subcellularLocation>
        <location evidence="1">Periplasm</location>
    </subcellularLocation>
</comment>
<keyword evidence="3" id="KW-0574">Periplasm</keyword>
<evidence type="ECO:0000256" key="3">
    <source>
        <dbReference type="ARBA" id="ARBA00022764"/>
    </source>
</evidence>
<geneLocation type="plasmid" evidence="6">
    <name>prln1</name>
</geneLocation>
<dbReference type="Pfam" id="PF01547">
    <property type="entry name" value="SBP_bac_1"/>
    <property type="match status" value="1"/>
</dbReference>
<dbReference type="AlphaFoldDB" id="A0A2K9ZCB8"/>
<dbReference type="SUPFAM" id="SSF53850">
    <property type="entry name" value="Periplasmic binding protein-like II"/>
    <property type="match status" value="1"/>
</dbReference>
<dbReference type="RefSeq" id="WP_105008636.1">
    <property type="nucleotide sequence ID" value="NZ_CP025013.1"/>
</dbReference>
<dbReference type="PANTHER" id="PTHR43649">
    <property type="entry name" value="ARABINOSE-BINDING PROTEIN-RELATED"/>
    <property type="match status" value="1"/>
</dbReference>
<evidence type="ECO:0000313" key="5">
    <source>
        <dbReference type="EMBL" id="AUW45895.1"/>
    </source>
</evidence>